<dbReference type="SMART" id="SM00387">
    <property type="entry name" value="HATPase_c"/>
    <property type="match status" value="1"/>
</dbReference>
<keyword evidence="5" id="KW-0902">Two-component regulatory system</keyword>
<dbReference type="Pfam" id="PF02518">
    <property type="entry name" value="HATPase_c"/>
    <property type="match status" value="1"/>
</dbReference>
<dbReference type="EC" id="2.7.13.3" evidence="2"/>
<evidence type="ECO:0000256" key="2">
    <source>
        <dbReference type="ARBA" id="ARBA00012438"/>
    </source>
</evidence>
<accession>A0ABP8PUF2</accession>
<keyword evidence="4" id="KW-0418">Kinase</keyword>
<evidence type="ECO:0000256" key="5">
    <source>
        <dbReference type="ARBA" id="ARBA00023012"/>
    </source>
</evidence>
<protein>
    <recommendedName>
        <fullName evidence="2">histidine kinase</fullName>
        <ecNumber evidence="2">2.7.13.3</ecNumber>
    </recommendedName>
</protein>
<dbReference type="InterPro" id="IPR004358">
    <property type="entry name" value="Sig_transdc_His_kin-like_C"/>
</dbReference>
<evidence type="ECO:0000313" key="7">
    <source>
        <dbReference type="EMBL" id="GAA4492096.1"/>
    </source>
</evidence>
<name>A0ABP8PUF2_9ACTN</name>
<reference evidence="8" key="1">
    <citation type="journal article" date="2019" name="Int. J. Syst. Evol. Microbiol.">
        <title>The Global Catalogue of Microorganisms (GCM) 10K type strain sequencing project: providing services to taxonomists for standard genome sequencing and annotation.</title>
        <authorList>
            <consortium name="The Broad Institute Genomics Platform"/>
            <consortium name="The Broad Institute Genome Sequencing Center for Infectious Disease"/>
            <person name="Wu L."/>
            <person name="Ma J."/>
        </authorList>
    </citation>
    <scope>NUCLEOTIDE SEQUENCE [LARGE SCALE GENOMIC DNA]</scope>
    <source>
        <strain evidence="8">JCM 17933</strain>
    </source>
</reference>
<dbReference type="CDD" id="cd16917">
    <property type="entry name" value="HATPase_UhpB-NarQ-NarX-like"/>
    <property type="match status" value="1"/>
</dbReference>
<dbReference type="PANTHER" id="PTHR24421">
    <property type="entry name" value="NITRATE/NITRITE SENSOR PROTEIN NARX-RELATED"/>
    <property type="match status" value="1"/>
</dbReference>
<organism evidence="7 8">
    <name type="scientific">Actinoallomurus oryzae</name>
    <dbReference type="NCBI Taxonomy" id="502180"/>
    <lineage>
        <taxon>Bacteria</taxon>
        <taxon>Bacillati</taxon>
        <taxon>Actinomycetota</taxon>
        <taxon>Actinomycetes</taxon>
        <taxon>Streptosporangiales</taxon>
        <taxon>Thermomonosporaceae</taxon>
        <taxon>Actinoallomurus</taxon>
    </lineage>
</organism>
<evidence type="ECO:0000256" key="4">
    <source>
        <dbReference type="ARBA" id="ARBA00022777"/>
    </source>
</evidence>
<evidence type="ECO:0000313" key="8">
    <source>
        <dbReference type="Proteomes" id="UP001500503"/>
    </source>
</evidence>
<evidence type="ECO:0000259" key="6">
    <source>
        <dbReference type="SMART" id="SM00387"/>
    </source>
</evidence>
<sequence length="114" mass="12141">MARSPVPVELHVDADDRLPEQVEVSLYYIVSEALTNVFKHAHASVVHIDLTEEDAEIRLSVRDDGVGGADRSGGSGLTGMTDRVEALGGTMRVTSPTGQGTSLVVTIPTRDLAR</sequence>
<comment type="caution">
    <text evidence="7">The sequence shown here is derived from an EMBL/GenBank/DDBJ whole genome shotgun (WGS) entry which is preliminary data.</text>
</comment>
<feature type="domain" description="Histidine kinase/HSP90-like ATPase" evidence="6">
    <location>
        <begin position="21"/>
        <end position="111"/>
    </location>
</feature>
<evidence type="ECO:0000256" key="3">
    <source>
        <dbReference type="ARBA" id="ARBA00022679"/>
    </source>
</evidence>
<evidence type="ECO:0000256" key="1">
    <source>
        <dbReference type="ARBA" id="ARBA00000085"/>
    </source>
</evidence>
<comment type="catalytic activity">
    <reaction evidence="1">
        <text>ATP + protein L-histidine = ADP + protein N-phospho-L-histidine.</text>
        <dbReference type="EC" id="2.7.13.3"/>
    </reaction>
</comment>
<dbReference type="InterPro" id="IPR050482">
    <property type="entry name" value="Sensor_HK_TwoCompSys"/>
</dbReference>
<dbReference type="PANTHER" id="PTHR24421:SF10">
    <property type="entry name" value="NITRATE_NITRITE SENSOR PROTEIN NARQ"/>
    <property type="match status" value="1"/>
</dbReference>
<dbReference type="PRINTS" id="PR00344">
    <property type="entry name" value="BCTRLSENSOR"/>
</dbReference>
<dbReference type="Proteomes" id="UP001500503">
    <property type="component" value="Unassembled WGS sequence"/>
</dbReference>
<keyword evidence="3" id="KW-0808">Transferase</keyword>
<proteinExistence type="predicted"/>
<dbReference type="RefSeq" id="WP_345462612.1">
    <property type="nucleotide sequence ID" value="NZ_BAABHF010000017.1"/>
</dbReference>
<dbReference type="Gene3D" id="3.30.565.10">
    <property type="entry name" value="Histidine kinase-like ATPase, C-terminal domain"/>
    <property type="match status" value="1"/>
</dbReference>
<dbReference type="InterPro" id="IPR003594">
    <property type="entry name" value="HATPase_dom"/>
</dbReference>
<keyword evidence="8" id="KW-1185">Reference proteome</keyword>
<gene>
    <name evidence="7" type="ORF">GCM10023191_027390</name>
</gene>
<dbReference type="EMBL" id="BAABHF010000017">
    <property type="protein sequence ID" value="GAA4492096.1"/>
    <property type="molecule type" value="Genomic_DNA"/>
</dbReference>
<dbReference type="SUPFAM" id="SSF55874">
    <property type="entry name" value="ATPase domain of HSP90 chaperone/DNA topoisomerase II/histidine kinase"/>
    <property type="match status" value="1"/>
</dbReference>
<dbReference type="InterPro" id="IPR036890">
    <property type="entry name" value="HATPase_C_sf"/>
</dbReference>